<evidence type="ECO:0000256" key="1">
    <source>
        <dbReference type="ARBA" id="ARBA00022729"/>
    </source>
</evidence>
<evidence type="ECO:0000256" key="2">
    <source>
        <dbReference type="ARBA" id="ARBA00023157"/>
    </source>
</evidence>
<name>A0A8W8KFK6_MAGGI</name>
<accession>A0A8W8KFK6</accession>
<dbReference type="EnsemblMetazoa" id="G23289.1">
    <property type="protein sequence ID" value="G23289.1:cds"/>
    <property type="gene ID" value="G23289"/>
</dbReference>
<evidence type="ECO:0000313" key="4">
    <source>
        <dbReference type="EnsemblMetazoa" id="G23289.1:cds"/>
    </source>
</evidence>
<keyword evidence="1 3" id="KW-0732">Signal</keyword>
<dbReference type="OrthoDB" id="6153729at2759"/>
<evidence type="ECO:0008006" key="6">
    <source>
        <dbReference type="Google" id="ProtNLM"/>
    </source>
</evidence>
<evidence type="ECO:0000313" key="5">
    <source>
        <dbReference type="Proteomes" id="UP000005408"/>
    </source>
</evidence>
<dbReference type="Proteomes" id="UP000005408">
    <property type="component" value="Unassembled WGS sequence"/>
</dbReference>
<proteinExistence type="predicted"/>
<organism evidence="4 5">
    <name type="scientific">Magallana gigas</name>
    <name type="common">Pacific oyster</name>
    <name type="synonym">Crassostrea gigas</name>
    <dbReference type="NCBI Taxonomy" id="29159"/>
    <lineage>
        <taxon>Eukaryota</taxon>
        <taxon>Metazoa</taxon>
        <taxon>Spiralia</taxon>
        <taxon>Lophotrochozoa</taxon>
        <taxon>Mollusca</taxon>
        <taxon>Bivalvia</taxon>
        <taxon>Autobranchia</taxon>
        <taxon>Pteriomorphia</taxon>
        <taxon>Ostreida</taxon>
        <taxon>Ostreoidea</taxon>
        <taxon>Ostreidae</taxon>
        <taxon>Magallana</taxon>
    </lineage>
</organism>
<evidence type="ECO:0000256" key="3">
    <source>
        <dbReference type="SAM" id="SignalP"/>
    </source>
</evidence>
<dbReference type="OMA" id="GEECAGH"/>
<dbReference type="SUPFAM" id="SSF57302">
    <property type="entry name" value="Snake toxin-like"/>
    <property type="match status" value="1"/>
</dbReference>
<reference evidence="4" key="1">
    <citation type="submission" date="2022-08" db="UniProtKB">
        <authorList>
            <consortium name="EnsemblMetazoa"/>
        </authorList>
    </citation>
    <scope>IDENTIFICATION</scope>
    <source>
        <strain evidence="4">05x7-T-G4-1.051#20</strain>
    </source>
</reference>
<dbReference type="InterPro" id="IPR045860">
    <property type="entry name" value="Snake_toxin-like_sf"/>
</dbReference>
<keyword evidence="5" id="KW-1185">Reference proteome</keyword>
<protein>
    <recommendedName>
        <fullName evidence="6">Protein sleepless</fullName>
    </recommendedName>
</protein>
<feature type="signal peptide" evidence="3">
    <location>
        <begin position="1"/>
        <end position="20"/>
    </location>
</feature>
<dbReference type="AlphaFoldDB" id="A0A8W8KFK6"/>
<dbReference type="PANTHER" id="PTHR10036">
    <property type="entry name" value="CD59 GLYCOPROTEIN"/>
    <property type="match status" value="1"/>
</dbReference>
<keyword evidence="2" id="KW-1015">Disulfide bond</keyword>
<dbReference type="PANTHER" id="PTHR10036:SF3">
    <property type="entry name" value="PROTEIN SLEEPLESS-RELATED"/>
    <property type="match status" value="1"/>
</dbReference>
<sequence>MRNFAFTVFLSFSLVFCSHALYCYQCGDGRPNGPCQEDLDIMIKDHALHRDNGTNHTSSEYTYRKQCPESEDTCVIERVEINGVVVAYIRDCSDGINFSINASRFLNFPQDKNITTCSYVQGKFFTCLSMCNTDLCNGPQAAPNTSSSSKTVPFWTMVFLVAMSLYQ</sequence>
<feature type="chain" id="PRO_5036451952" description="Protein sleepless" evidence="3">
    <location>
        <begin position="21"/>
        <end position="167"/>
    </location>
</feature>